<evidence type="ECO:0000313" key="4">
    <source>
        <dbReference type="Proteomes" id="UP001190825"/>
    </source>
</evidence>
<dbReference type="Proteomes" id="UP000507954">
    <property type="component" value="Unassembled WGS sequence"/>
</dbReference>
<dbReference type="RefSeq" id="WP_011969234.1">
    <property type="nucleotide sequence ID" value="NZ_CABFNB010000114.1"/>
</dbReference>
<evidence type="ECO:0000256" key="1">
    <source>
        <dbReference type="ARBA" id="ARBA00006484"/>
    </source>
</evidence>
<dbReference type="EMBL" id="NBUC01000100">
    <property type="protein sequence ID" value="PLU00994.1"/>
    <property type="molecule type" value="Genomic_DNA"/>
</dbReference>
<evidence type="ECO:0000313" key="2">
    <source>
        <dbReference type="EMBL" id="PLU00994.1"/>
    </source>
</evidence>
<organism evidence="3">
    <name type="scientific">Sinorhizobium medicae</name>
    <dbReference type="NCBI Taxonomy" id="110321"/>
    <lineage>
        <taxon>Bacteria</taxon>
        <taxon>Pseudomonadati</taxon>
        <taxon>Pseudomonadota</taxon>
        <taxon>Alphaproteobacteria</taxon>
        <taxon>Hyphomicrobiales</taxon>
        <taxon>Rhizobiaceae</taxon>
        <taxon>Sinorhizobium/Ensifer group</taxon>
        <taxon>Sinorhizobium</taxon>
    </lineage>
</organism>
<dbReference type="InterPro" id="IPR036291">
    <property type="entry name" value="NAD(P)-bd_dom_sf"/>
</dbReference>
<sequence length="259" mass="27434">MSARLQGKRIMVTGAAQGIGLAIAEVFLSEGAALLLVDRDGPLLEREASRLQEQGWELVYAQADITDAQAISVAVSSAATSIGRINALVNNAGINVFSEPLAMSDADWQRCFDVNLRGAWNCCKAVLPNLIEQGGGAILNIASTHAFTIIPHTFPYPVAKHALLGMTKALGIEYASKGVRVNALAPGYVLTQKAYDYWNSFPDPAAAEAATMKLHPGGRIATAEEIARAAVFMISDECPFMNATCLTVDGGLSVLHHPA</sequence>
<evidence type="ECO:0000313" key="3">
    <source>
        <dbReference type="EMBL" id="VTZ62970.1"/>
    </source>
</evidence>
<dbReference type="AlphaFoldDB" id="A0A508X4C0"/>
<dbReference type="InterPro" id="IPR002347">
    <property type="entry name" value="SDR_fam"/>
</dbReference>
<comment type="similarity">
    <text evidence="1">Belongs to the short-chain dehydrogenases/reductases (SDR) family.</text>
</comment>
<keyword evidence="4" id="KW-1185">Reference proteome</keyword>
<dbReference type="Proteomes" id="UP001190825">
    <property type="component" value="Unassembled WGS sequence"/>
</dbReference>
<proteinExistence type="inferred from homology"/>
<dbReference type="PRINTS" id="PR00081">
    <property type="entry name" value="GDHRDH"/>
</dbReference>
<protein>
    <submittedName>
        <fullName evidence="2 3">Short-chain dehydrogenase</fullName>
    </submittedName>
</protein>
<dbReference type="PRINTS" id="PR00080">
    <property type="entry name" value="SDRFAMILY"/>
</dbReference>
<reference evidence="2" key="1">
    <citation type="submission" date="2017-04" db="EMBL/GenBank/DDBJ databases">
        <authorList>
            <person name="Porter S."/>
            <person name="Friesen M.L."/>
            <person name="Faber-Hammond J."/>
        </authorList>
    </citation>
    <scope>NUCLEOTIDE SEQUENCE</scope>
    <source>
        <strain evidence="2">Str16</strain>
    </source>
</reference>
<dbReference type="OMA" id="SWKDEIM"/>
<dbReference type="Gene3D" id="3.40.50.720">
    <property type="entry name" value="NAD(P)-binding Rossmann-like Domain"/>
    <property type="match status" value="1"/>
</dbReference>
<accession>A0A508X4C0</accession>
<dbReference type="CDD" id="cd05233">
    <property type="entry name" value="SDR_c"/>
    <property type="match status" value="1"/>
</dbReference>
<dbReference type="PROSITE" id="PS00061">
    <property type="entry name" value="ADH_SHORT"/>
    <property type="match status" value="1"/>
</dbReference>
<dbReference type="GO" id="GO:0016616">
    <property type="term" value="F:oxidoreductase activity, acting on the CH-OH group of donors, NAD or NADP as acceptor"/>
    <property type="evidence" value="ECO:0007669"/>
    <property type="project" value="TreeGrafter"/>
</dbReference>
<dbReference type="SUPFAM" id="SSF51735">
    <property type="entry name" value="NAD(P)-binding Rossmann-fold domains"/>
    <property type="match status" value="1"/>
</dbReference>
<dbReference type="Pfam" id="PF13561">
    <property type="entry name" value="adh_short_C2"/>
    <property type="match status" value="1"/>
</dbReference>
<reference evidence="2 4" key="2">
    <citation type="journal article" date="2018" name="FEMS Microbiol. Ecol.">
        <title>Co-invading symbiotic mutualists of Medicago polymorpha retain high ancestral diversity and contain diverse accessory genomes.</title>
        <authorList>
            <person name="Porter S.S."/>
            <person name="Faber-Hammond J.J."/>
            <person name="Friesen M.L."/>
        </authorList>
    </citation>
    <scope>NUCLEOTIDE SEQUENCE [LARGE SCALE GENOMIC DNA]</scope>
    <source>
        <strain evidence="2 4">Str16</strain>
    </source>
</reference>
<dbReference type="NCBIfam" id="NF005469">
    <property type="entry name" value="PRK07063.1"/>
    <property type="match status" value="1"/>
</dbReference>
<dbReference type="PANTHER" id="PTHR42760">
    <property type="entry name" value="SHORT-CHAIN DEHYDROGENASES/REDUCTASES FAMILY MEMBER"/>
    <property type="match status" value="1"/>
</dbReference>
<dbReference type="EMBL" id="CABFNB010000114">
    <property type="protein sequence ID" value="VTZ62970.1"/>
    <property type="molecule type" value="Genomic_DNA"/>
</dbReference>
<gene>
    <name evidence="2" type="ORF">BMJ33_20075</name>
    <name evidence="3" type="ORF">EMEDMD4_470022</name>
</gene>
<name>A0A508X4C0_9HYPH</name>
<reference evidence="3" key="3">
    <citation type="submission" date="2019-06" db="EMBL/GenBank/DDBJ databases">
        <authorList>
            <person name="Le Quere A."/>
            <person name="Colella S."/>
        </authorList>
    </citation>
    <scope>NUCLEOTIDE SEQUENCE</scope>
    <source>
        <strain evidence="3">EmedicaeMD41</strain>
    </source>
</reference>
<dbReference type="GeneID" id="61613993"/>
<dbReference type="FunFam" id="3.40.50.720:FF:000084">
    <property type="entry name" value="Short-chain dehydrogenase reductase"/>
    <property type="match status" value="1"/>
</dbReference>
<dbReference type="InterPro" id="IPR020904">
    <property type="entry name" value="Sc_DH/Rdtase_CS"/>
</dbReference>